<dbReference type="EMBL" id="SBJO01000197">
    <property type="protein sequence ID" value="KAF9762232.1"/>
    <property type="molecule type" value="Genomic_DNA"/>
</dbReference>
<keyword evidence="3" id="KW-1185">Reference proteome</keyword>
<sequence>MEENNISWPRKGWYGEAFLRILGFEGIEKPGENLKIQTLQDNKDFNQSLEEKGLNQQDLESENLLNINSLESPEREEEATDYYSSGGGSLEIENPVSTTKSLSNQIDKYTTDTPTNSILNTTDNSILNITDNSILNTTDNSILNTTD</sequence>
<reference evidence="2 3" key="1">
    <citation type="journal article" date="2020" name="Genome Biol. Evol.">
        <title>Comparative genomics of strictly vertically transmitted, feminizing microsporidia endosymbionts of amphipod crustaceans.</title>
        <authorList>
            <person name="Cormier A."/>
            <person name="Chebbi M.A."/>
            <person name="Giraud I."/>
            <person name="Wattier R."/>
            <person name="Teixeira M."/>
            <person name="Gilbert C."/>
            <person name="Rigaud T."/>
            <person name="Cordaux R."/>
        </authorList>
    </citation>
    <scope>NUCLEOTIDE SEQUENCE [LARGE SCALE GENOMIC DNA]</scope>
    <source>
        <strain evidence="2 3">Ou3-Ou53</strain>
    </source>
</reference>
<protein>
    <submittedName>
        <fullName evidence="2">Uncharacterized protein</fullName>
    </submittedName>
</protein>
<proteinExistence type="predicted"/>
<gene>
    <name evidence="2" type="ORF">NGRA_2148</name>
</gene>
<dbReference type="Proteomes" id="UP000740883">
    <property type="component" value="Unassembled WGS sequence"/>
</dbReference>
<feature type="compositionally biased region" description="Low complexity" evidence="1">
    <location>
        <begin position="62"/>
        <end position="71"/>
    </location>
</feature>
<feature type="non-terminal residue" evidence="2">
    <location>
        <position position="147"/>
    </location>
</feature>
<name>A0A9P6GXP3_9MICR</name>
<dbReference type="AlphaFoldDB" id="A0A9P6GXP3"/>
<feature type="region of interest" description="Disordered" evidence="1">
    <location>
        <begin position="53"/>
        <end position="102"/>
    </location>
</feature>
<comment type="caution">
    <text evidence="2">The sequence shown here is derived from an EMBL/GenBank/DDBJ whole genome shotgun (WGS) entry which is preliminary data.</text>
</comment>
<organism evidence="2 3">
    <name type="scientific">Nosema granulosis</name>
    <dbReference type="NCBI Taxonomy" id="83296"/>
    <lineage>
        <taxon>Eukaryota</taxon>
        <taxon>Fungi</taxon>
        <taxon>Fungi incertae sedis</taxon>
        <taxon>Microsporidia</taxon>
        <taxon>Nosematidae</taxon>
        <taxon>Nosema</taxon>
    </lineage>
</organism>
<evidence type="ECO:0000313" key="3">
    <source>
        <dbReference type="Proteomes" id="UP000740883"/>
    </source>
</evidence>
<accession>A0A9P6GXP3</accession>
<evidence type="ECO:0000313" key="2">
    <source>
        <dbReference type="EMBL" id="KAF9762232.1"/>
    </source>
</evidence>
<evidence type="ECO:0000256" key="1">
    <source>
        <dbReference type="SAM" id="MobiDB-lite"/>
    </source>
</evidence>